<evidence type="ECO:0000256" key="1">
    <source>
        <dbReference type="SAM" id="MobiDB-lite"/>
    </source>
</evidence>
<dbReference type="InterPro" id="IPR001148">
    <property type="entry name" value="CA_dom"/>
</dbReference>
<dbReference type="Gene3D" id="3.10.200.10">
    <property type="entry name" value="Alpha carbonic anhydrase"/>
    <property type="match status" value="1"/>
</dbReference>
<keyword evidence="2" id="KW-0812">Transmembrane</keyword>
<dbReference type="AlphaFoldDB" id="A0AAJ7WCU6"/>
<feature type="domain" description="Alpha-carbonic anhydrase" evidence="3">
    <location>
        <begin position="1"/>
        <end position="101"/>
    </location>
</feature>
<name>A0AAJ7WCU6_9HYME</name>
<dbReference type="SUPFAM" id="SSF51069">
    <property type="entry name" value="Carbonic anhydrase"/>
    <property type="match status" value="1"/>
</dbReference>
<dbReference type="KEGG" id="ccal:113464563"/>
<dbReference type="GeneID" id="113464563"/>
<dbReference type="Pfam" id="PF00194">
    <property type="entry name" value="Carb_anhydrase"/>
    <property type="match status" value="1"/>
</dbReference>
<dbReference type="Proteomes" id="UP000694925">
    <property type="component" value="Unplaced"/>
</dbReference>
<accession>A0AAJ7WCU6</accession>
<gene>
    <name evidence="5" type="primary">LOC113464563</name>
</gene>
<evidence type="ECO:0000313" key="4">
    <source>
        <dbReference type="Proteomes" id="UP000694925"/>
    </source>
</evidence>
<keyword evidence="2" id="KW-1133">Transmembrane helix</keyword>
<sequence length="143" mass="16144">MEEIVKNLLEIRTTDSSVRIAPSSLTNFLIPFTEDYFLYWGSIITISNIHSILWLICREPIGITTRQVAEFRKLHNQCGGPILSNVRQRKPLQGRDVFHVCPSGSLYASLLPVPRIYDHGTSSLNRKGTPSNEDDAVHDVQNP</sequence>
<dbReference type="InterPro" id="IPR036398">
    <property type="entry name" value="CA_dom_sf"/>
</dbReference>
<dbReference type="PROSITE" id="PS51144">
    <property type="entry name" value="ALPHA_CA_2"/>
    <property type="match status" value="1"/>
</dbReference>
<protein>
    <submittedName>
        <fullName evidence="5">Carbonic anhydrase 1-like</fullName>
    </submittedName>
</protein>
<proteinExistence type="predicted"/>
<feature type="compositionally biased region" description="Polar residues" evidence="1">
    <location>
        <begin position="122"/>
        <end position="131"/>
    </location>
</feature>
<reference evidence="5" key="1">
    <citation type="submission" date="2025-08" db="UniProtKB">
        <authorList>
            <consortium name="RefSeq"/>
        </authorList>
    </citation>
    <scope>IDENTIFICATION</scope>
    <source>
        <tissue evidence="5">Whole body</tissue>
    </source>
</reference>
<evidence type="ECO:0000259" key="3">
    <source>
        <dbReference type="PROSITE" id="PS51144"/>
    </source>
</evidence>
<keyword evidence="4" id="KW-1185">Reference proteome</keyword>
<dbReference type="RefSeq" id="XP_026670750.1">
    <property type="nucleotide sequence ID" value="XM_026814949.1"/>
</dbReference>
<evidence type="ECO:0000256" key="2">
    <source>
        <dbReference type="SAM" id="Phobius"/>
    </source>
</evidence>
<feature type="transmembrane region" description="Helical" evidence="2">
    <location>
        <begin position="37"/>
        <end position="57"/>
    </location>
</feature>
<keyword evidence="2" id="KW-0472">Membrane</keyword>
<evidence type="ECO:0000313" key="5">
    <source>
        <dbReference type="RefSeq" id="XP_026670750.1"/>
    </source>
</evidence>
<feature type="region of interest" description="Disordered" evidence="1">
    <location>
        <begin position="122"/>
        <end position="143"/>
    </location>
</feature>
<organism evidence="4 5">
    <name type="scientific">Ceratina calcarata</name>
    <dbReference type="NCBI Taxonomy" id="156304"/>
    <lineage>
        <taxon>Eukaryota</taxon>
        <taxon>Metazoa</taxon>
        <taxon>Ecdysozoa</taxon>
        <taxon>Arthropoda</taxon>
        <taxon>Hexapoda</taxon>
        <taxon>Insecta</taxon>
        <taxon>Pterygota</taxon>
        <taxon>Neoptera</taxon>
        <taxon>Endopterygota</taxon>
        <taxon>Hymenoptera</taxon>
        <taxon>Apocrita</taxon>
        <taxon>Aculeata</taxon>
        <taxon>Apoidea</taxon>
        <taxon>Anthophila</taxon>
        <taxon>Apidae</taxon>
        <taxon>Ceratina</taxon>
        <taxon>Zadontomerus</taxon>
    </lineage>
</organism>